<reference evidence="2 3" key="2">
    <citation type="journal article" date="2012" name="PLoS Pathog.">
        <title>Diverse lifestyles and strategies of plant pathogenesis encoded in the genomes of eighteen Dothideomycetes fungi.</title>
        <authorList>
            <person name="Ohm R.A."/>
            <person name="Feau N."/>
            <person name="Henrissat B."/>
            <person name="Schoch C.L."/>
            <person name="Horwitz B.A."/>
            <person name="Barry K.W."/>
            <person name="Condon B.J."/>
            <person name="Copeland A.C."/>
            <person name="Dhillon B."/>
            <person name="Glaser F."/>
            <person name="Hesse C.N."/>
            <person name="Kosti I."/>
            <person name="LaButti K."/>
            <person name="Lindquist E.A."/>
            <person name="Lucas S."/>
            <person name="Salamov A.A."/>
            <person name="Bradshaw R.E."/>
            <person name="Ciuffetti L."/>
            <person name="Hamelin R.C."/>
            <person name="Kema G.H.J."/>
            <person name="Lawrence C."/>
            <person name="Scott J.A."/>
            <person name="Spatafora J.W."/>
            <person name="Turgeon B.G."/>
            <person name="de Wit P.J.G.M."/>
            <person name="Zhong S."/>
            <person name="Goodwin S.B."/>
            <person name="Grigoriev I.V."/>
        </authorList>
    </citation>
    <scope>NUCLEOTIDE SEQUENCE [LARGE SCALE GENOMIC DNA]</scope>
    <source>
        <strain evidence="3">NZE10 / CBS 128990</strain>
    </source>
</reference>
<organism evidence="2 3">
    <name type="scientific">Dothistroma septosporum (strain NZE10 / CBS 128990)</name>
    <name type="common">Red band needle blight fungus</name>
    <name type="synonym">Mycosphaerella pini</name>
    <dbReference type="NCBI Taxonomy" id="675120"/>
    <lineage>
        <taxon>Eukaryota</taxon>
        <taxon>Fungi</taxon>
        <taxon>Dikarya</taxon>
        <taxon>Ascomycota</taxon>
        <taxon>Pezizomycotina</taxon>
        <taxon>Dothideomycetes</taxon>
        <taxon>Dothideomycetidae</taxon>
        <taxon>Mycosphaerellales</taxon>
        <taxon>Mycosphaerellaceae</taxon>
        <taxon>Dothistroma</taxon>
    </lineage>
</organism>
<dbReference type="AlphaFoldDB" id="M2XK89"/>
<feature type="signal peptide" evidence="1">
    <location>
        <begin position="1"/>
        <end position="27"/>
    </location>
</feature>
<accession>M2XK89</accession>
<proteinExistence type="predicted"/>
<evidence type="ECO:0000313" key="3">
    <source>
        <dbReference type="Proteomes" id="UP000016933"/>
    </source>
</evidence>
<name>M2XK89_DOTSN</name>
<sequence length="108" mass="11670">MSSLRVQSRSSLLNAALFGLLGRPVEGLPQVRTAHGQYTEHALPFFCEEIAKVTWGFDTISARCDMCCAARFCSFKSKEQATSSSVAASQNLHILLASLYLTVASAVV</sequence>
<protein>
    <submittedName>
        <fullName evidence="2">Uncharacterized protein</fullName>
    </submittedName>
</protein>
<reference evidence="3" key="1">
    <citation type="journal article" date="2012" name="PLoS Genet.">
        <title>The genomes of the fungal plant pathogens Cladosporium fulvum and Dothistroma septosporum reveal adaptation to different hosts and lifestyles but also signatures of common ancestry.</title>
        <authorList>
            <person name="de Wit P.J.G.M."/>
            <person name="van der Burgt A."/>
            <person name="Oekmen B."/>
            <person name="Stergiopoulos I."/>
            <person name="Abd-Elsalam K.A."/>
            <person name="Aerts A.L."/>
            <person name="Bahkali A.H."/>
            <person name="Beenen H.G."/>
            <person name="Chettri P."/>
            <person name="Cox M.P."/>
            <person name="Datema E."/>
            <person name="de Vries R.P."/>
            <person name="Dhillon B."/>
            <person name="Ganley A.R."/>
            <person name="Griffiths S.A."/>
            <person name="Guo Y."/>
            <person name="Hamelin R.C."/>
            <person name="Henrissat B."/>
            <person name="Kabir M.S."/>
            <person name="Jashni M.K."/>
            <person name="Kema G."/>
            <person name="Klaubauf S."/>
            <person name="Lapidus A."/>
            <person name="Levasseur A."/>
            <person name="Lindquist E."/>
            <person name="Mehrabi R."/>
            <person name="Ohm R.A."/>
            <person name="Owen T.J."/>
            <person name="Salamov A."/>
            <person name="Schwelm A."/>
            <person name="Schijlen E."/>
            <person name="Sun H."/>
            <person name="van den Burg H.A."/>
            <person name="van Ham R.C.H.J."/>
            <person name="Zhang S."/>
            <person name="Goodwin S.B."/>
            <person name="Grigoriev I.V."/>
            <person name="Collemare J."/>
            <person name="Bradshaw R.E."/>
        </authorList>
    </citation>
    <scope>NUCLEOTIDE SEQUENCE [LARGE SCALE GENOMIC DNA]</scope>
    <source>
        <strain evidence="3">NZE10 / CBS 128990</strain>
    </source>
</reference>
<evidence type="ECO:0000313" key="2">
    <source>
        <dbReference type="EMBL" id="EME42902.1"/>
    </source>
</evidence>
<evidence type="ECO:0000256" key="1">
    <source>
        <dbReference type="SAM" id="SignalP"/>
    </source>
</evidence>
<dbReference type="HOGENOM" id="CLU_2196900_0_0_1"/>
<feature type="chain" id="PRO_5004029514" evidence="1">
    <location>
        <begin position="28"/>
        <end position="108"/>
    </location>
</feature>
<keyword evidence="3" id="KW-1185">Reference proteome</keyword>
<dbReference type="EMBL" id="KB446540">
    <property type="protein sequence ID" value="EME42902.1"/>
    <property type="molecule type" value="Genomic_DNA"/>
</dbReference>
<dbReference type="Proteomes" id="UP000016933">
    <property type="component" value="Unassembled WGS sequence"/>
</dbReference>
<gene>
    <name evidence="2" type="ORF">DOTSEDRAFT_44984</name>
</gene>
<keyword evidence="1" id="KW-0732">Signal</keyword>